<comment type="subcellular location">
    <subcellularLocation>
        <location evidence="1">Cell inner membrane</location>
        <topology evidence="1">Multi-pass membrane protein</topology>
    </subcellularLocation>
</comment>
<dbReference type="SUPFAM" id="SSF103473">
    <property type="entry name" value="MFS general substrate transporter"/>
    <property type="match status" value="1"/>
</dbReference>
<feature type="transmembrane region" description="Helical" evidence="10">
    <location>
        <begin position="438"/>
        <end position="458"/>
    </location>
</feature>
<dbReference type="Gene3D" id="1.20.1250.20">
    <property type="entry name" value="MFS general substrate transporter like domains"/>
    <property type="match status" value="1"/>
</dbReference>
<evidence type="ECO:0000313" key="11">
    <source>
        <dbReference type="EMBL" id="QKJ67092.1"/>
    </source>
</evidence>
<dbReference type="FunFam" id="1.20.1250.20:FF:000024">
    <property type="entry name" value="Nitrite extrusion protein NarK"/>
    <property type="match status" value="1"/>
</dbReference>
<evidence type="ECO:0000256" key="5">
    <source>
        <dbReference type="ARBA" id="ARBA00022519"/>
    </source>
</evidence>
<evidence type="ECO:0000256" key="1">
    <source>
        <dbReference type="ARBA" id="ARBA00004429"/>
    </source>
</evidence>
<dbReference type="EMBL" id="CP054143">
    <property type="protein sequence ID" value="QKJ67092.1"/>
    <property type="molecule type" value="Genomic_DNA"/>
</dbReference>
<gene>
    <name evidence="11" type="ORF">HQN60_10505</name>
</gene>
<dbReference type="RefSeq" id="WP_173533595.1">
    <property type="nucleotide sequence ID" value="NZ_CP054143.1"/>
</dbReference>
<evidence type="ECO:0000256" key="9">
    <source>
        <dbReference type="ARBA" id="ARBA00023136"/>
    </source>
</evidence>
<dbReference type="GO" id="GO:0005886">
    <property type="term" value="C:plasma membrane"/>
    <property type="evidence" value="ECO:0007669"/>
    <property type="project" value="UniProtKB-SubCell"/>
</dbReference>
<accession>A0A6M8SPA2</accession>
<dbReference type="InterPro" id="IPR011701">
    <property type="entry name" value="MFS"/>
</dbReference>
<comment type="similarity">
    <text evidence="2">Belongs to the major facilitator superfamily. Nitrate/nitrite porter (TC 2.A.1.8) family.</text>
</comment>
<dbReference type="GO" id="GO:0015291">
    <property type="term" value="F:secondary active transmembrane transporter activity"/>
    <property type="evidence" value="ECO:0007669"/>
    <property type="project" value="UniProtKB-ARBA"/>
</dbReference>
<feature type="transmembrane region" description="Helical" evidence="10">
    <location>
        <begin position="170"/>
        <end position="191"/>
    </location>
</feature>
<protein>
    <submittedName>
        <fullName evidence="11">MFS transporter</fullName>
    </submittedName>
</protein>
<reference evidence="11 12" key="1">
    <citation type="submission" date="2020-05" db="EMBL/GenBank/DDBJ databases">
        <title>Complete genome sequence of Deefgea sp. D17.</title>
        <authorList>
            <person name="Bae J.-W."/>
            <person name="Han J.E."/>
        </authorList>
    </citation>
    <scope>NUCLEOTIDE SEQUENCE [LARGE SCALE GENOMIC DNA]</scope>
    <source>
        <strain evidence="11 12">D17</strain>
    </source>
</reference>
<keyword evidence="6 10" id="KW-0812">Transmembrane</keyword>
<name>A0A6M8SPA2_9NEIS</name>
<evidence type="ECO:0000256" key="4">
    <source>
        <dbReference type="ARBA" id="ARBA00022475"/>
    </source>
</evidence>
<feature type="transmembrane region" description="Helical" evidence="10">
    <location>
        <begin position="211"/>
        <end position="229"/>
    </location>
</feature>
<proteinExistence type="inferred from homology"/>
<keyword evidence="3" id="KW-0813">Transport</keyword>
<dbReference type="GO" id="GO:0042128">
    <property type="term" value="P:nitrate assimilation"/>
    <property type="evidence" value="ECO:0007669"/>
    <property type="project" value="UniProtKB-KW"/>
</dbReference>
<organism evidence="11 12">
    <name type="scientific">Deefgea piscis</name>
    <dbReference type="NCBI Taxonomy" id="2739061"/>
    <lineage>
        <taxon>Bacteria</taxon>
        <taxon>Pseudomonadati</taxon>
        <taxon>Pseudomonadota</taxon>
        <taxon>Betaproteobacteria</taxon>
        <taxon>Neisseriales</taxon>
        <taxon>Chitinibacteraceae</taxon>
        <taxon>Deefgea</taxon>
    </lineage>
</organism>
<dbReference type="GO" id="GO:0015112">
    <property type="term" value="F:nitrate transmembrane transporter activity"/>
    <property type="evidence" value="ECO:0007669"/>
    <property type="project" value="InterPro"/>
</dbReference>
<dbReference type="InterPro" id="IPR044772">
    <property type="entry name" value="NO3_transporter"/>
</dbReference>
<dbReference type="InterPro" id="IPR036259">
    <property type="entry name" value="MFS_trans_sf"/>
</dbReference>
<keyword evidence="9 10" id="KW-0472">Membrane</keyword>
<dbReference type="GO" id="GO:0015707">
    <property type="term" value="P:nitrite transport"/>
    <property type="evidence" value="ECO:0007669"/>
    <property type="project" value="UniProtKB-ARBA"/>
</dbReference>
<feature type="transmembrane region" description="Helical" evidence="10">
    <location>
        <begin position="405"/>
        <end position="426"/>
    </location>
</feature>
<feature type="transmembrane region" description="Helical" evidence="10">
    <location>
        <begin position="65"/>
        <end position="84"/>
    </location>
</feature>
<dbReference type="Proteomes" id="UP000504844">
    <property type="component" value="Chromosome"/>
</dbReference>
<feature type="transmembrane region" description="Helical" evidence="10">
    <location>
        <begin position="250"/>
        <end position="275"/>
    </location>
</feature>
<evidence type="ECO:0000256" key="3">
    <source>
        <dbReference type="ARBA" id="ARBA00022448"/>
    </source>
</evidence>
<evidence type="ECO:0000256" key="6">
    <source>
        <dbReference type="ARBA" id="ARBA00022692"/>
    </source>
</evidence>
<keyword evidence="7 10" id="KW-1133">Transmembrane helix</keyword>
<dbReference type="Pfam" id="PF07690">
    <property type="entry name" value="MFS_1"/>
    <property type="match status" value="1"/>
</dbReference>
<evidence type="ECO:0000256" key="2">
    <source>
        <dbReference type="ARBA" id="ARBA00008432"/>
    </source>
</evidence>
<evidence type="ECO:0000313" key="12">
    <source>
        <dbReference type="Proteomes" id="UP000504844"/>
    </source>
</evidence>
<feature type="transmembrane region" description="Helical" evidence="10">
    <location>
        <begin position="96"/>
        <end position="116"/>
    </location>
</feature>
<dbReference type="KEGG" id="dee:HQN60_10505"/>
<dbReference type="AlphaFoldDB" id="A0A6M8SPA2"/>
<feature type="transmembrane region" description="Helical" evidence="10">
    <location>
        <begin position="30"/>
        <end position="50"/>
    </location>
</feature>
<keyword evidence="5" id="KW-0997">Cell inner membrane</keyword>
<feature type="transmembrane region" description="Helical" evidence="10">
    <location>
        <begin position="315"/>
        <end position="334"/>
    </location>
</feature>
<feature type="transmembrane region" description="Helical" evidence="10">
    <location>
        <begin position="287"/>
        <end position="303"/>
    </location>
</feature>
<evidence type="ECO:0000256" key="10">
    <source>
        <dbReference type="SAM" id="Phobius"/>
    </source>
</evidence>
<sequence>MAKAGLLQRWEPENPVFWQSEGQSIAKRNLWISIPCLTLGFIISVLWSMVTLDLPNAGFTFTKEQLFLLTALPQLSGATLRIFYSFMPSLVGGRKWTTISTGLLLVPALWLGFAVQDPTTSYPVMLTIALLCGLGSGNFASSMANIAYFFPTAQKGSANGLNAGFGNLGVSLAQLLIPLAVTLPLMGVFGGEAQTYLKDGVTHQLWLQNAGFMWVPLIAIATIAAWFGMNDIADARASFAEQAVIFKRQHNWIMCVLYLGTFGSFIGFAGAFALLTKTMFPEISVKTYAFLGPLIGALIRPVGGAISDKLGGAKVTAAVFFGMVIAVLGVLYFLPSHDATGQLVGGSWTGFFAMFLCLFTLTGVGNGSTYKMIPTIFATVCRREAQGKGDAAIEQSRLDGLKESAAAAGFISAIGAYGGFFIPQSFGLSMKNTGGPEVALYCFIVFYALCFAITWFFYARKNAPLPC</sequence>
<keyword evidence="12" id="KW-1185">Reference proteome</keyword>
<feature type="transmembrane region" description="Helical" evidence="10">
    <location>
        <begin position="122"/>
        <end position="150"/>
    </location>
</feature>
<dbReference type="CDD" id="cd17341">
    <property type="entry name" value="MFS_NRT2_like"/>
    <property type="match status" value="1"/>
</dbReference>
<keyword evidence="8" id="KW-0534">Nitrate assimilation</keyword>
<feature type="transmembrane region" description="Helical" evidence="10">
    <location>
        <begin position="346"/>
        <end position="364"/>
    </location>
</feature>
<evidence type="ECO:0000256" key="8">
    <source>
        <dbReference type="ARBA" id="ARBA00023063"/>
    </source>
</evidence>
<keyword evidence="4" id="KW-1003">Cell membrane</keyword>
<evidence type="ECO:0000256" key="7">
    <source>
        <dbReference type="ARBA" id="ARBA00022989"/>
    </source>
</evidence>
<dbReference type="PANTHER" id="PTHR23515">
    <property type="entry name" value="HIGH-AFFINITY NITRATE TRANSPORTER 2.3"/>
    <property type="match status" value="1"/>
</dbReference>